<dbReference type="Pfam" id="PF07833">
    <property type="entry name" value="Cu_amine_oxidN1"/>
    <property type="match status" value="1"/>
</dbReference>
<dbReference type="InterPro" id="IPR050695">
    <property type="entry name" value="N-acetylmuramoyl_amidase_3"/>
</dbReference>
<dbReference type="PANTHER" id="PTHR30404:SF0">
    <property type="entry name" value="N-ACETYLMURAMOYL-L-ALANINE AMIDASE AMIC"/>
    <property type="match status" value="1"/>
</dbReference>
<name>A0ABR8SX78_9BACL</name>
<keyword evidence="1" id="KW-0378">Hydrolase</keyword>
<dbReference type="InterPro" id="IPR036582">
    <property type="entry name" value="Mao_N_sf"/>
</dbReference>
<dbReference type="Gene3D" id="3.40.630.40">
    <property type="entry name" value="Zn-dependent exopeptidases"/>
    <property type="match status" value="1"/>
</dbReference>
<evidence type="ECO:0000256" key="1">
    <source>
        <dbReference type="ARBA" id="ARBA00022801"/>
    </source>
</evidence>
<gene>
    <name evidence="4" type="ORF">H9647_08515</name>
</gene>
<evidence type="ECO:0000256" key="2">
    <source>
        <dbReference type="SAM" id="SignalP"/>
    </source>
</evidence>
<organism evidence="4 5">
    <name type="scientific">Paenibacillus gallinarum</name>
    <dbReference type="NCBI Taxonomy" id="2762232"/>
    <lineage>
        <taxon>Bacteria</taxon>
        <taxon>Bacillati</taxon>
        <taxon>Bacillota</taxon>
        <taxon>Bacilli</taxon>
        <taxon>Bacillales</taxon>
        <taxon>Paenibacillaceae</taxon>
        <taxon>Paenibacillus</taxon>
    </lineage>
</organism>
<feature type="domain" description="MurNAc-LAA" evidence="3">
    <location>
        <begin position="351"/>
        <end position="458"/>
    </location>
</feature>
<dbReference type="CDD" id="cd02696">
    <property type="entry name" value="MurNAc-LAA"/>
    <property type="match status" value="1"/>
</dbReference>
<feature type="chain" id="PRO_5046147530" evidence="2">
    <location>
        <begin position="24"/>
        <end position="464"/>
    </location>
</feature>
<accession>A0ABR8SX78</accession>
<dbReference type="EMBL" id="JACSQL010000002">
    <property type="protein sequence ID" value="MBD7968105.1"/>
    <property type="molecule type" value="Genomic_DNA"/>
</dbReference>
<keyword evidence="5" id="KW-1185">Reference proteome</keyword>
<reference evidence="4 5" key="1">
    <citation type="submission" date="2020-08" db="EMBL/GenBank/DDBJ databases">
        <title>A Genomic Blueprint of the Chicken Gut Microbiome.</title>
        <authorList>
            <person name="Gilroy R."/>
            <person name="Ravi A."/>
            <person name="Getino M."/>
            <person name="Pursley I."/>
            <person name="Horton D.L."/>
            <person name="Alikhan N.-F."/>
            <person name="Baker D."/>
            <person name="Gharbi K."/>
            <person name="Hall N."/>
            <person name="Watson M."/>
            <person name="Adriaenssens E.M."/>
            <person name="Foster-Nyarko E."/>
            <person name="Jarju S."/>
            <person name="Secka A."/>
            <person name="Antonio M."/>
            <person name="Oren A."/>
            <person name="Chaudhuri R."/>
            <person name="La Ragione R.M."/>
            <person name="Hildebrand F."/>
            <person name="Pallen M.J."/>
        </authorList>
    </citation>
    <scope>NUCLEOTIDE SEQUENCE [LARGE SCALE GENOMIC DNA]</scope>
    <source>
        <strain evidence="4 5">Sa2BVA9</strain>
    </source>
</reference>
<dbReference type="InterPro" id="IPR021731">
    <property type="entry name" value="AMIN_dom"/>
</dbReference>
<comment type="caution">
    <text evidence="4">The sequence shown here is derived from an EMBL/GenBank/DDBJ whole genome shotgun (WGS) entry which is preliminary data.</text>
</comment>
<dbReference type="Pfam" id="PF11741">
    <property type="entry name" value="AMIN"/>
    <property type="match status" value="1"/>
</dbReference>
<evidence type="ECO:0000259" key="3">
    <source>
        <dbReference type="SMART" id="SM00646"/>
    </source>
</evidence>
<dbReference type="Proteomes" id="UP000608071">
    <property type="component" value="Unassembled WGS sequence"/>
</dbReference>
<dbReference type="Gene3D" id="3.30.457.10">
    <property type="entry name" value="Copper amine oxidase-like, N-terminal domain"/>
    <property type="match status" value="1"/>
</dbReference>
<feature type="signal peptide" evidence="2">
    <location>
        <begin position="1"/>
        <end position="23"/>
    </location>
</feature>
<dbReference type="InterPro" id="IPR002508">
    <property type="entry name" value="MurNAc-LAA_cat"/>
</dbReference>
<dbReference type="InterPro" id="IPR012854">
    <property type="entry name" value="Cu_amine_oxidase-like_N"/>
</dbReference>
<dbReference type="PANTHER" id="PTHR30404">
    <property type="entry name" value="N-ACETYLMURAMOYL-L-ALANINE AMIDASE"/>
    <property type="match status" value="1"/>
</dbReference>
<proteinExistence type="predicted"/>
<protein>
    <submittedName>
        <fullName evidence="4">N-acetylmuramoyl-L-alanine amidase</fullName>
    </submittedName>
</protein>
<evidence type="ECO:0000313" key="5">
    <source>
        <dbReference type="Proteomes" id="UP000608071"/>
    </source>
</evidence>
<dbReference type="Pfam" id="PF01520">
    <property type="entry name" value="Amidase_3"/>
    <property type="match status" value="1"/>
</dbReference>
<dbReference type="Gene3D" id="2.60.40.3500">
    <property type="match status" value="1"/>
</dbReference>
<dbReference type="SUPFAM" id="SSF53187">
    <property type="entry name" value="Zn-dependent exopeptidases"/>
    <property type="match status" value="1"/>
</dbReference>
<dbReference type="RefSeq" id="WP_191799301.1">
    <property type="nucleotide sequence ID" value="NZ_JACSQL010000002.1"/>
</dbReference>
<evidence type="ECO:0000313" key="4">
    <source>
        <dbReference type="EMBL" id="MBD7968105.1"/>
    </source>
</evidence>
<sequence length="464" mass="49657">MKKLKILVALLCFVWIFPGYGQAAANIKIYLDGSQVSLSSGASAELISNKVMIPIRVVSEKLGYSVGWEQKTKTVTIIQDEKVIKMVVGKKTATVDGSKISLDMAPIIKKGTTLVPIRFIAEAMGMKVSWNNQTKSVYLVSQHSGSGGETIQPPAAGNESDLTQVNGISFSDSKLMIATSGGAVPSAFAMTSPNRIVVDIPHSEFSSLFEGTQALDLTKSTAGQIIVDGYPGVDKVRYSLFSESPSTVRVVVDLSKAMTYKLSTTSAGLITVTFNTSGGATTPTPTVKKTVVIDAGHGDQDPGAIGVTGKREKDFNLSLALKIEQLLKKESAIKVVMTRDDDTFLKLSERVSLANKAKADLFLSIHANSGPASATGSETFYYRANSKSLASTVHKYMVQAAGLKDRGVKTGNFAVIRDTTMPAILLEVGFLSNKNDEAALFNETFQNRVAEGVVKGMKEYLNVK</sequence>
<dbReference type="SMART" id="SM00646">
    <property type="entry name" value="Ami_3"/>
    <property type="match status" value="1"/>
</dbReference>
<keyword evidence="2" id="KW-0732">Signal</keyword>
<dbReference type="SUPFAM" id="SSF55383">
    <property type="entry name" value="Copper amine oxidase, domain N"/>
    <property type="match status" value="1"/>
</dbReference>